<name>A0A6I4KS05_9PSED</name>
<dbReference type="Proteomes" id="UP000429555">
    <property type="component" value="Unassembled WGS sequence"/>
</dbReference>
<dbReference type="AlphaFoldDB" id="A0A6I4KS05"/>
<keyword evidence="4 5" id="KW-0472">Membrane</keyword>
<accession>A0A6I4KS05</accession>
<sequence length="151" mass="17227">MKTPKNFSRYLGLAQRFLKAGRLPGLLLSALRKREKLGLSMSALGRDLQLLQALCMAWWRGEYRAINPQALLTIVAGLVYFVAPFDALPDWLPLLGFVDDLAVLTWVMHRWRDELAAFQAWREAQSPDVLRVIERLPLDPKAQIKTGQLED</sequence>
<keyword evidence="8" id="KW-1185">Reference proteome</keyword>
<organism evidence="7 8">
    <name type="scientific">Pseudomonas xionganensis</name>
    <dbReference type="NCBI Taxonomy" id="2654845"/>
    <lineage>
        <taxon>Bacteria</taxon>
        <taxon>Pseudomonadati</taxon>
        <taxon>Pseudomonadota</taxon>
        <taxon>Gammaproteobacteria</taxon>
        <taxon>Pseudomonadales</taxon>
        <taxon>Pseudomonadaceae</taxon>
        <taxon>Pseudomonas</taxon>
    </lineage>
</organism>
<feature type="domain" description="DUF1232" evidence="6">
    <location>
        <begin position="70"/>
        <end position="106"/>
    </location>
</feature>
<evidence type="ECO:0000259" key="6">
    <source>
        <dbReference type="Pfam" id="PF06803"/>
    </source>
</evidence>
<proteinExistence type="predicted"/>
<evidence type="ECO:0000313" key="7">
    <source>
        <dbReference type="EMBL" id="MVW75479.1"/>
    </source>
</evidence>
<dbReference type="GO" id="GO:0012505">
    <property type="term" value="C:endomembrane system"/>
    <property type="evidence" value="ECO:0007669"/>
    <property type="project" value="UniProtKB-SubCell"/>
</dbReference>
<evidence type="ECO:0000256" key="1">
    <source>
        <dbReference type="ARBA" id="ARBA00004127"/>
    </source>
</evidence>
<dbReference type="Pfam" id="PF06803">
    <property type="entry name" value="DUF1232"/>
    <property type="match status" value="1"/>
</dbReference>
<gene>
    <name evidence="7" type="ORF">GJV18_09140</name>
</gene>
<evidence type="ECO:0000256" key="5">
    <source>
        <dbReference type="SAM" id="Phobius"/>
    </source>
</evidence>
<dbReference type="EMBL" id="WKJZ01000001">
    <property type="protein sequence ID" value="MVW75479.1"/>
    <property type="molecule type" value="Genomic_DNA"/>
</dbReference>
<evidence type="ECO:0000256" key="2">
    <source>
        <dbReference type="ARBA" id="ARBA00022692"/>
    </source>
</evidence>
<keyword evidence="2 5" id="KW-0812">Transmembrane</keyword>
<keyword evidence="3 5" id="KW-1133">Transmembrane helix</keyword>
<evidence type="ECO:0000256" key="4">
    <source>
        <dbReference type="ARBA" id="ARBA00023136"/>
    </source>
</evidence>
<evidence type="ECO:0000313" key="8">
    <source>
        <dbReference type="Proteomes" id="UP000429555"/>
    </source>
</evidence>
<comment type="subcellular location">
    <subcellularLocation>
        <location evidence="1">Endomembrane system</location>
        <topology evidence="1">Multi-pass membrane protein</topology>
    </subcellularLocation>
</comment>
<protein>
    <submittedName>
        <fullName evidence="7">DUF1232 domain-containing protein</fullName>
    </submittedName>
</protein>
<comment type="caution">
    <text evidence="7">The sequence shown here is derived from an EMBL/GenBank/DDBJ whole genome shotgun (WGS) entry which is preliminary data.</text>
</comment>
<evidence type="ECO:0000256" key="3">
    <source>
        <dbReference type="ARBA" id="ARBA00022989"/>
    </source>
</evidence>
<feature type="transmembrane region" description="Helical" evidence="5">
    <location>
        <begin position="66"/>
        <end position="85"/>
    </location>
</feature>
<dbReference type="InterPro" id="IPR010652">
    <property type="entry name" value="DUF1232"/>
</dbReference>
<reference evidence="7 8" key="1">
    <citation type="submission" date="2019-11" db="EMBL/GenBank/DDBJ databases">
        <title>Pseudomonas flavidum sp. nov., isolated from Baiyang Lake.</title>
        <authorList>
            <person name="Zhao Y."/>
        </authorList>
    </citation>
    <scope>NUCLEOTIDE SEQUENCE [LARGE SCALE GENOMIC DNA]</scope>
    <source>
        <strain evidence="8">R-22-3 w-18</strain>
    </source>
</reference>
<dbReference type="RefSeq" id="WP_160344649.1">
    <property type="nucleotide sequence ID" value="NZ_WKJZ01000001.1"/>
</dbReference>